<feature type="transmembrane region" description="Helical" evidence="1">
    <location>
        <begin position="6"/>
        <end position="26"/>
    </location>
</feature>
<gene>
    <name evidence="2" type="ORF">DPMN_146072</name>
</gene>
<name>A0A9D4IY39_DREPO</name>
<evidence type="ECO:0000256" key="1">
    <source>
        <dbReference type="SAM" id="Phobius"/>
    </source>
</evidence>
<comment type="caution">
    <text evidence="2">The sequence shown here is derived from an EMBL/GenBank/DDBJ whole genome shotgun (WGS) entry which is preliminary data.</text>
</comment>
<reference evidence="2" key="2">
    <citation type="submission" date="2020-11" db="EMBL/GenBank/DDBJ databases">
        <authorList>
            <person name="McCartney M.A."/>
            <person name="Auch B."/>
            <person name="Kono T."/>
            <person name="Mallez S."/>
            <person name="Becker A."/>
            <person name="Gohl D.M."/>
            <person name="Silverstein K.A.T."/>
            <person name="Koren S."/>
            <person name="Bechman K.B."/>
            <person name="Herman A."/>
            <person name="Abrahante J.E."/>
            <person name="Garbe J."/>
        </authorList>
    </citation>
    <scope>NUCLEOTIDE SEQUENCE</scope>
    <source>
        <strain evidence="2">Duluth1</strain>
        <tissue evidence="2">Whole animal</tissue>
    </source>
</reference>
<protein>
    <submittedName>
        <fullName evidence="2">Uncharacterized protein</fullName>
    </submittedName>
</protein>
<evidence type="ECO:0000313" key="3">
    <source>
        <dbReference type="Proteomes" id="UP000828390"/>
    </source>
</evidence>
<keyword evidence="3" id="KW-1185">Reference proteome</keyword>
<accession>A0A9D4IY39</accession>
<dbReference type="EMBL" id="JAIWYP010000007">
    <property type="protein sequence ID" value="KAH3792576.1"/>
    <property type="molecule type" value="Genomic_DNA"/>
</dbReference>
<keyword evidence="1" id="KW-0472">Membrane</keyword>
<evidence type="ECO:0000313" key="2">
    <source>
        <dbReference type="EMBL" id="KAH3792576.1"/>
    </source>
</evidence>
<reference evidence="2" key="1">
    <citation type="journal article" date="2019" name="bioRxiv">
        <title>The Genome of the Zebra Mussel, Dreissena polymorpha: A Resource for Invasive Species Research.</title>
        <authorList>
            <person name="McCartney M.A."/>
            <person name="Auch B."/>
            <person name="Kono T."/>
            <person name="Mallez S."/>
            <person name="Zhang Y."/>
            <person name="Obille A."/>
            <person name="Becker A."/>
            <person name="Abrahante J.E."/>
            <person name="Garbe J."/>
            <person name="Badalamenti J.P."/>
            <person name="Herman A."/>
            <person name="Mangelson H."/>
            <person name="Liachko I."/>
            <person name="Sullivan S."/>
            <person name="Sone E.D."/>
            <person name="Koren S."/>
            <person name="Silverstein K.A.T."/>
            <person name="Beckman K.B."/>
            <person name="Gohl D.M."/>
        </authorList>
    </citation>
    <scope>NUCLEOTIDE SEQUENCE</scope>
    <source>
        <strain evidence="2">Duluth1</strain>
        <tissue evidence="2">Whole animal</tissue>
    </source>
</reference>
<dbReference type="Proteomes" id="UP000828390">
    <property type="component" value="Unassembled WGS sequence"/>
</dbReference>
<keyword evidence="1" id="KW-1133">Transmembrane helix</keyword>
<organism evidence="2 3">
    <name type="scientific">Dreissena polymorpha</name>
    <name type="common">Zebra mussel</name>
    <name type="synonym">Mytilus polymorpha</name>
    <dbReference type="NCBI Taxonomy" id="45954"/>
    <lineage>
        <taxon>Eukaryota</taxon>
        <taxon>Metazoa</taxon>
        <taxon>Spiralia</taxon>
        <taxon>Lophotrochozoa</taxon>
        <taxon>Mollusca</taxon>
        <taxon>Bivalvia</taxon>
        <taxon>Autobranchia</taxon>
        <taxon>Heteroconchia</taxon>
        <taxon>Euheterodonta</taxon>
        <taxon>Imparidentia</taxon>
        <taxon>Neoheterodontei</taxon>
        <taxon>Myida</taxon>
        <taxon>Dreissenoidea</taxon>
        <taxon>Dreissenidae</taxon>
        <taxon>Dreissena</taxon>
    </lineage>
</organism>
<dbReference type="AlphaFoldDB" id="A0A9D4IY39"/>
<proteinExistence type="predicted"/>
<sequence length="104" mass="11403">MELLVQNLYSLAIAAVAMVILIRTYAVMVSSLGREVLEAGHFQLHAVHGDVCINTANTETIRRLNDVIGMSHTTLNATVYTTDALRPYSVCNTSIQICIVLKKV</sequence>
<keyword evidence="1" id="KW-0812">Transmembrane</keyword>